<dbReference type="EC" id="2.7.13.3" evidence="2"/>
<dbReference type="InterPro" id="IPR011102">
    <property type="entry name" value="Sig_transdc_His_kinase_HWE"/>
</dbReference>
<evidence type="ECO:0000256" key="2">
    <source>
        <dbReference type="ARBA" id="ARBA00012438"/>
    </source>
</evidence>
<evidence type="ECO:0000256" key="3">
    <source>
        <dbReference type="ARBA" id="ARBA00022553"/>
    </source>
</evidence>
<keyword evidence="5" id="KW-0547">Nucleotide-binding</keyword>
<evidence type="ECO:0000256" key="5">
    <source>
        <dbReference type="ARBA" id="ARBA00022741"/>
    </source>
</evidence>
<dbReference type="GO" id="GO:0004673">
    <property type="term" value="F:protein histidine kinase activity"/>
    <property type="evidence" value="ECO:0007669"/>
    <property type="project" value="UniProtKB-EC"/>
</dbReference>
<dbReference type="Gene3D" id="3.30.565.10">
    <property type="entry name" value="Histidine kinase-like ATPase, C-terminal domain"/>
    <property type="match status" value="1"/>
</dbReference>
<evidence type="ECO:0000256" key="8">
    <source>
        <dbReference type="SAM" id="Phobius"/>
    </source>
</evidence>
<dbReference type="RefSeq" id="WP_133286908.1">
    <property type="nucleotide sequence ID" value="NZ_SMSJ01000002.1"/>
</dbReference>
<dbReference type="SMART" id="SM00911">
    <property type="entry name" value="HWE_HK"/>
    <property type="match status" value="1"/>
</dbReference>
<keyword evidence="8" id="KW-1133">Transmembrane helix</keyword>
<feature type="transmembrane region" description="Helical" evidence="8">
    <location>
        <begin position="278"/>
        <end position="300"/>
    </location>
</feature>
<dbReference type="Pfam" id="PF07536">
    <property type="entry name" value="HWE_HK"/>
    <property type="match status" value="1"/>
</dbReference>
<evidence type="ECO:0000313" key="11">
    <source>
        <dbReference type="Proteomes" id="UP000295096"/>
    </source>
</evidence>
<reference evidence="10 11" key="1">
    <citation type="journal article" date="2016" name="J. Microbiol.">
        <title>Dankookia rubra gen. nov., sp. nov., an alphaproteobacterium isolated from sediment of a shallow stream.</title>
        <authorList>
            <person name="Kim W.H."/>
            <person name="Kim D.H."/>
            <person name="Kang K."/>
            <person name="Ahn T.Y."/>
        </authorList>
    </citation>
    <scope>NUCLEOTIDE SEQUENCE [LARGE SCALE GENOMIC DNA]</scope>
    <source>
        <strain evidence="10 11">JCM30602</strain>
    </source>
</reference>
<dbReference type="Proteomes" id="UP000295096">
    <property type="component" value="Unassembled WGS sequence"/>
</dbReference>
<dbReference type="CDD" id="cd18773">
    <property type="entry name" value="PDC1_HK_sensor"/>
    <property type="match status" value="1"/>
</dbReference>
<comment type="catalytic activity">
    <reaction evidence="1">
        <text>ATP + protein L-histidine = ADP + protein N-phospho-L-histidine.</text>
        <dbReference type="EC" id="2.7.13.3"/>
    </reaction>
</comment>
<dbReference type="PANTHER" id="PTHR41523">
    <property type="entry name" value="TWO-COMPONENT SYSTEM SENSOR PROTEIN"/>
    <property type="match status" value="1"/>
</dbReference>
<organism evidence="10 11">
    <name type="scientific">Dankookia rubra</name>
    <dbReference type="NCBI Taxonomy" id="1442381"/>
    <lineage>
        <taxon>Bacteria</taxon>
        <taxon>Pseudomonadati</taxon>
        <taxon>Pseudomonadota</taxon>
        <taxon>Alphaproteobacteria</taxon>
        <taxon>Acetobacterales</taxon>
        <taxon>Roseomonadaceae</taxon>
        <taxon>Dankookia</taxon>
    </lineage>
</organism>
<proteinExistence type="predicted"/>
<keyword evidence="4" id="KW-0808">Transferase</keyword>
<dbReference type="CDD" id="cd12915">
    <property type="entry name" value="PDC2_DGC_like"/>
    <property type="match status" value="1"/>
</dbReference>
<dbReference type="SUPFAM" id="SSF55874">
    <property type="entry name" value="ATPase domain of HSP90 chaperone/DNA topoisomerase II/histidine kinase"/>
    <property type="match status" value="1"/>
</dbReference>
<sequence length="586" mass="61307">MRRLTLRARLALLVLASVLPLVGYNLVGGYAAYRVDRDHAAREALDLARSLARSVESELRARIAVLEVLALSRTLAAGDLAGFRTEAEAVVARQTPGANILLLREDGQQLMNTIVPPGVPLPARQYLDNQRRVFATGGALVSNVFVGMVQQRPLLGVDVPVRRADGSVGLILALNPTLDAFEPLLRRDRASSGWILSIFDRVGARVARVPDGARLVGTPVDAALLRAWGTGDAEGSLETAAAEGRPFLTAFSRVPGIGWGVAVAIPLAELTRPAVRSAVTSLAVGLAFLVLGLGLAHLVARGISRPILALVGLAASADEGHAGGAAVPALGLPEADRLADALLAEARRRRAALAALVEGERRLRLVVAELNHRAKNALATVQALALQTARVEGADPTRFTESFTARLRTLGRAHDLLARLAWEGAAPGAVVRTGLAPWLEADGGAPGTRILLCEACDDPLPLVAPGQAQALVMALHELATNAAKYGALSRPDGLVEIACGADPAGHAVVITWRERGGPPLTGPPARRGFGTRLLERGLVHDLGADAEVALAFEPTGLRASIRFRPQPIQAPATSSGSRSEVNAASL</sequence>
<dbReference type="Gene3D" id="3.30.450.20">
    <property type="entry name" value="PAS domain"/>
    <property type="match status" value="1"/>
</dbReference>
<dbReference type="PANTHER" id="PTHR41523:SF7">
    <property type="entry name" value="HISTIDINE KINASE"/>
    <property type="match status" value="1"/>
</dbReference>
<dbReference type="OrthoDB" id="341208at2"/>
<dbReference type="AlphaFoldDB" id="A0A4R5QLX3"/>
<feature type="domain" description="Signal transduction histidine kinase HWE region" evidence="9">
    <location>
        <begin position="369"/>
        <end position="446"/>
    </location>
</feature>
<keyword evidence="3" id="KW-0597">Phosphoprotein</keyword>
<dbReference type="GO" id="GO:0005524">
    <property type="term" value="F:ATP binding"/>
    <property type="evidence" value="ECO:0007669"/>
    <property type="project" value="UniProtKB-KW"/>
</dbReference>
<evidence type="ECO:0000256" key="6">
    <source>
        <dbReference type="ARBA" id="ARBA00022777"/>
    </source>
</evidence>
<dbReference type="EMBL" id="SMSJ01000002">
    <property type="protein sequence ID" value="TDH64143.1"/>
    <property type="molecule type" value="Genomic_DNA"/>
</dbReference>
<name>A0A4R5QLX3_9PROT</name>
<dbReference type="InterPro" id="IPR036890">
    <property type="entry name" value="HATPase_C_sf"/>
</dbReference>
<protein>
    <recommendedName>
        <fullName evidence="2">histidine kinase</fullName>
        <ecNumber evidence="2">2.7.13.3</ecNumber>
    </recommendedName>
</protein>
<evidence type="ECO:0000256" key="1">
    <source>
        <dbReference type="ARBA" id="ARBA00000085"/>
    </source>
</evidence>
<evidence type="ECO:0000313" key="10">
    <source>
        <dbReference type="EMBL" id="TDH64143.1"/>
    </source>
</evidence>
<keyword evidence="6" id="KW-0418">Kinase</keyword>
<keyword evidence="8" id="KW-0472">Membrane</keyword>
<evidence type="ECO:0000259" key="9">
    <source>
        <dbReference type="SMART" id="SM00911"/>
    </source>
</evidence>
<keyword evidence="8" id="KW-0812">Transmembrane</keyword>
<gene>
    <name evidence="10" type="ORF">E2C06_01990</name>
</gene>
<evidence type="ECO:0000256" key="4">
    <source>
        <dbReference type="ARBA" id="ARBA00022679"/>
    </source>
</evidence>
<keyword evidence="11" id="KW-1185">Reference proteome</keyword>
<keyword evidence="7" id="KW-0067">ATP-binding</keyword>
<accession>A0A4R5QLX3</accession>
<evidence type="ECO:0000256" key="7">
    <source>
        <dbReference type="ARBA" id="ARBA00022840"/>
    </source>
</evidence>
<comment type="caution">
    <text evidence="10">The sequence shown here is derived from an EMBL/GenBank/DDBJ whole genome shotgun (WGS) entry which is preliminary data.</text>
</comment>